<dbReference type="InterPro" id="IPR029017">
    <property type="entry name" value="Enolase-like_N"/>
</dbReference>
<dbReference type="InterPro" id="IPR029065">
    <property type="entry name" value="Enolase_C-like"/>
</dbReference>
<evidence type="ECO:0000259" key="4">
    <source>
        <dbReference type="SMART" id="SM00922"/>
    </source>
</evidence>
<dbReference type="PANTHER" id="PTHR13794:SF58">
    <property type="entry name" value="MITOCHONDRIAL ENOLASE SUPERFAMILY MEMBER 1"/>
    <property type="match status" value="1"/>
</dbReference>
<organism evidence="5 6">
    <name type="scientific">Variovorax terrae</name>
    <dbReference type="NCBI Taxonomy" id="2923278"/>
    <lineage>
        <taxon>Bacteria</taxon>
        <taxon>Pseudomonadati</taxon>
        <taxon>Pseudomonadota</taxon>
        <taxon>Betaproteobacteria</taxon>
        <taxon>Burkholderiales</taxon>
        <taxon>Comamonadaceae</taxon>
        <taxon>Variovorax</taxon>
    </lineage>
</organism>
<reference evidence="5" key="1">
    <citation type="submission" date="2022-03" db="EMBL/GenBank/DDBJ databases">
        <authorList>
            <person name="Woo C.Y."/>
        </authorList>
    </citation>
    <scope>NUCLEOTIDE SEQUENCE</scope>
    <source>
        <strain evidence="5">CYS-02</strain>
    </source>
</reference>
<dbReference type="InterPro" id="IPR036849">
    <property type="entry name" value="Enolase-like_C_sf"/>
</dbReference>
<dbReference type="CDD" id="cd03316">
    <property type="entry name" value="MR_like"/>
    <property type="match status" value="1"/>
</dbReference>
<dbReference type="Gene3D" id="3.20.20.120">
    <property type="entry name" value="Enolase-like C-terminal domain"/>
    <property type="match status" value="1"/>
</dbReference>
<evidence type="ECO:0000313" key="5">
    <source>
        <dbReference type="EMBL" id="MCJ0765142.1"/>
    </source>
</evidence>
<keyword evidence="2" id="KW-0479">Metal-binding</keyword>
<evidence type="ECO:0000313" key="6">
    <source>
        <dbReference type="Proteomes" id="UP001139447"/>
    </source>
</evidence>
<evidence type="ECO:0000256" key="3">
    <source>
        <dbReference type="ARBA" id="ARBA00022842"/>
    </source>
</evidence>
<dbReference type="Proteomes" id="UP001139447">
    <property type="component" value="Unassembled WGS sequence"/>
</dbReference>
<dbReference type="SUPFAM" id="SSF54826">
    <property type="entry name" value="Enolase N-terminal domain-like"/>
    <property type="match status" value="1"/>
</dbReference>
<dbReference type="GO" id="GO:0016052">
    <property type="term" value="P:carbohydrate catabolic process"/>
    <property type="evidence" value="ECO:0007669"/>
    <property type="project" value="TreeGrafter"/>
</dbReference>
<dbReference type="Gene3D" id="3.30.390.10">
    <property type="entry name" value="Enolase-like, N-terminal domain"/>
    <property type="match status" value="1"/>
</dbReference>
<comment type="caution">
    <text evidence="5">The sequence shown here is derived from an EMBL/GenBank/DDBJ whole genome shotgun (WGS) entry which is preliminary data.</text>
</comment>
<name>A0A9X2AR15_9BURK</name>
<dbReference type="SFLD" id="SFLDS00001">
    <property type="entry name" value="Enolase"/>
    <property type="match status" value="1"/>
</dbReference>
<dbReference type="Pfam" id="PF02746">
    <property type="entry name" value="MR_MLE_N"/>
    <property type="match status" value="1"/>
</dbReference>
<accession>A0A9X2AR15</accession>
<evidence type="ECO:0000256" key="1">
    <source>
        <dbReference type="ARBA" id="ARBA00001946"/>
    </source>
</evidence>
<gene>
    <name evidence="5" type="ORF">MMF98_18160</name>
</gene>
<dbReference type="GO" id="GO:0016836">
    <property type="term" value="F:hydro-lyase activity"/>
    <property type="evidence" value="ECO:0007669"/>
    <property type="project" value="TreeGrafter"/>
</dbReference>
<dbReference type="SMART" id="SM00922">
    <property type="entry name" value="MR_MLE"/>
    <property type="match status" value="1"/>
</dbReference>
<sequence length="384" mass="41643">MNITRVSATPLHLPVSVSISGRTKTTSLSLCLVDIETDTGLIGTGMTAITEEEVIGSIVNDIAAHALIGADPLRHEQLWDKLYWLLTPRGQSGYASHAIAALDLALWDLKGQALGQPCWRLLGGARPQVPVYATFGFAFFERDELAAAAKGWVERGFKRLKMTVGHHALQRRDEPRELADVIAEDVQRIRAVREAVGPDVQLYIDANCSLDYFHALSLAQRIEDYGISFFEEPVTQNDVPNLAKLRAKTSIPLAAGQNEGLASRFRDLLVAQAVDVVQPNACISGGFTQCTRIAGMAAAFNTRFANGGAWPHHNMHLHAGLANGSLVEYHSVAVECCKQVFDGLPEPVNGVLTLPETPGLGFRPNRERIAELAKRPGSRGVGKA</sequence>
<dbReference type="InterPro" id="IPR013341">
    <property type="entry name" value="Mandelate_racemase_N_dom"/>
</dbReference>
<dbReference type="InterPro" id="IPR013342">
    <property type="entry name" value="Mandelate_racemase_C"/>
</dbReference>
<comment type="cofactor">
    <cofactor evidence="1">
        <name>Mg(2+)</name>
        <dbReference type="ChEBI" id="CHEBI:18420"/>
    </cofactor>
</comment>
<keyword evidence="6" id="KW-1185">Reference proteome</keyword>
<dbReference type="Pfam" id="PF13378">
    <property type="entry name" value="MR_MLE_C"/>
    <property type="match status" value="1"/>
</dbReference>
<dbReference type="GO" id="GO:0000287">
    <property type="term" value="F:magnesium ion binding"/>
    <property type="evidence" value="ECO:0007669"/>
    <property type="project" value="TreeGrafter"/>
</dbReference>
<feature type="domain" description="Mandelate racemase/muconate lactonizing enzyme C-terminal" evidence="4">
    <location>
        <begin position="142"/>
        <end position="252"/>
    </location>
</feature>
<dbReference type="RefSeq" id="WP_243308245.1">
    <property type="nucleotide sequence ID" value="NZ_JALGBI010000002.1"/>
</dbReference>
<protein>
    <submittedName>
        <fullName evidence="5">Mandelate racemase/muconate lactonizing enzyme family protein</fullName>
    </submittedName>
</protein>
<keyword evidence="3" id="KW-0460">Magnesium</keyword>
<proteinExistence type="predicted"/>
<dbReference type="AlphaFoldDB" id="A0A9X2AR15"/>
<dbReference type="EMBL" id="JALGBI010000002">
    <property type="protein sequence ID" value="MCJ0765142.1"/>
    <property type="molecule type" value="Genomic_DNA"/>
</dbReference>
<dbReference type="InterPro" id="IPR046945">
    <property type="entry name" value="RHMD-like"/>
</dbReference>
<dbReference type="SUPFAM" id="SSF51604">
    <property type="entry name" value="Enolase C-terminal domain-like"/>
    <property type="match status" value="1"/>
</dbReference>
<evidence type="ECO:0000256" key="2">
    <source>
        <dbReference type="ARBA" id="ARBA00022723"/>
    </source>
</evidence>
<dbReference type="PANTHER" id="PTHR13794">
    <property type="entry name" value="ENOLASE SUPERFAMILY, MANDELATE RACEMASE"/>
    <property type="match status" value="1"/>
</dbReference>